<dbReference type="InterPro" id="IPR011051">
    <property type="entry name" value="RmlC_Cupin_sf"/>
</dbReference>
<dbReference type="Pfam" id="PF07883">
    <property type="entry name" value="Cupin_2"/>
    <property type="match status" value="1"/>
</dbReference>
<dbReference type="RefSeq" id="WP_142830212.1">
    <property type="nucleotide sequence ID" value="NZ_CP117267.1"/>
</dbReference>
<dbReference type="InterPro" id="IPR014710">
    <property type="entry name" value="RmlC-like_jellyroll"/>
</dbReference>
<reference evidence="3" key="1">
    <citation type="journal article" date="2019" name="Phytopathology">
        <title>A Novel Group of Rhizobium tumorigenes-Like Agrobacteria Associated with Crown Gall Disease of Rhododendron and Blueberry.</title>
        <authorList>
            <person name="Kuzmanovic N."/>
            <person name="Behrens P."/>
            <person name="Idczak E."/>
            <person name="Wagner S."/>
            <person name="Gotz M."/>
            <person name="Sproer C."/>
            <person name="Bunk B."/>
            <person name="Overmann J."/>
            <person name="Smalla K."/>
        </authorList>
    </citation>
    <scope>NUCLEOTIDE SEQUENCE</scope>
    <source>
        <strain evidence="3">Rho-6.2</strain>
    </source>
</reference>
<gene>
    <name evidence="3" type="ORF">PR018_16850</name>
</gene>
<feature type="domain" description="Cupin type-2" evidence="2">
    <location>
        <begin position="47"/>
        <end position="116"/>
    </location>
</feature>
<evidence type="ECO:0000256" key="1">
    <source>
        <dbReference type="ARBA" id="ARBA00022723"/>
    </source>
</evidence>
<dbReference type="InterPro" id="IPR051610">
    <property type="entry name" value="GPI/OXD"/>
</dbReference>
<accession>A0ABY8IGL7</accession>
<evidence type="ECO:0000259" key="2">
    <source>
        <dbReference type="Pfam" id="PF07883"/>
    </source>
</evidence>
<dbReference type="InterPro" id="IPR013096">
    <property type="entry name" value="Cupin_2"/>
</dbReference>
<dbReference type="Proteomes" id="UP000318939">
    <property type="component" value="Chromosome"/>
</dbReference>
<name>A0ABY8IGL7_9HYPH</name>
<proteinExistence type="predicted"/>
<dbReference type="PANTHER" id="PTHR35848:SF6">
    <property type="entry name" value="CUPIN TYPE-2 DOMAIN-CONTAINING PROTEIN"/>
    <property type="match status" value="1"/>
</dbReference>
<dbReference type="PANTHER" id="PTHR35848">
    <property type="entry name" value="OXALATE-BINDING PROTEIN"/>
    <property type="match status" value="1"/>
</dbReference>
<dbReference type="SUPFAM" id="SSF51182">
    <property type="entry name" value="RmlC-like cupins"/>
    <property type="match status" value="1"/>
</dbReference>
<evidence type="ECO:0000313" key="3">
    <source>
        <dbReference type="EMBL" id="WFS22769.1"/>
    </source>
</evidence>
<keyword evidence="1" id="KW-0479">Metal-binding</keyword>
<organism evidence="3 4">
    <name type="scientific">Rhizobium rhododendri</name>
    <dbReference type="NCBI Taxonomy" id="2506430"/>
    <lineage>
        <taxon>Bacteria</taxon>
        <taxon>Pseudomonadati</taxon>
        <taxon>Pseudomonadota</taxon>
        <taxon>Alphaproteobacteria</taxon>
        <taxon>Hyphomicrobiales</taxon>
        <taxon>Rhizobiaceae</taxon>
        <taxon>Rhizobium/Agrobacterium group</taxon>
        <taxon>Rhizobium</taxon>
    </lineage>
</organism>
<reference evidence="3" key="2">
    <citation type="journal article" date="2023" name="MicrobiologyOpen">
        <title>Genomics of the tumorigenes clade of the family Rhizobiaceae and description of Rhizobium rhododendri sp. nov.</title>
        <authorList>
            <person name="Kuzmanovic N."/>
            <person name="diCenzo G.C."/>
            <person name="Bunk B."/>
            <person name="Sproeer C."/>
            <person name="Fruehling A."/>
            <person name="Neumann-Schaal M."/>
            <person name="Overmann J."/>
            <person name="Smalla K."/>
        </authorList>
    </citation>
    <scope>NUCLEOTIDE SEQUENCE</scope>
    <source>
        <strain evidence="3">Rho-6.2</strain>
    </source>
</reference>
<keyword evidence="4" id="KW-1185">Reference proteome</keyword>
<evidence type="ECO:0000313" key="4">
    <source>
        <dbReference type="Proteomes" id="UP000318939"/>
    </source>
</evidence>
<dbReference type="Gene3D" id="2.60.120.10">
    <property type="entry name" value="Jelly Rolls"/>
    <property type="match status" value="1"/>
</dbReference>
<sequence>MNIPQAVITRVEYRPREEWDDPVRGSVAFYTLLSSDITPTDSMCAGVAEIAPGGGSRQLHRHAEPEIYYMLEGTGVMSIDGTETLVAAGDVIFIPGNAEHGLRNETDAPVRLFYVFPTGRFGDVVYRFPD</sequence>
<dbReference type="EMBL" id="CP117267">
    <property type="protein sequence ID" value="WFS22769.1"/>
    <property type="molecule type" value="Genomic_DNA"/>
</dbReference>
<protein>
    <submittedName>
        <fullName evidence="3">Cupin domain-containing protein</fullName>
    </submittedName>
</protein>